<dbReference type="SUPFAM" id="SSF56047">
    <property type="entry name" value="Ribosomal protein S8"/>
    <property type="match status" value="1"/>
</dbReference>
<dbReference type="AlphaFoldDB" id="A0AAV5QF68"/>
<dbReference type="Gene3D" id="3.30.1370.30">
    <property type="match status" value="1"/>
</dbReference>
<reference evidence="4 5" key="1">
    <citation type="journal article" date="2023" name="Elife">
        <title>Identification of key yeast species and microbe-microbe interactions impacting larval growth of Drosophila in the wild.</title>
        <authorList>
            <person name="Mure A."/>
            <person name="Sugiura Y."/>
            <person name="Maeda R."/>
            <person name="Honda K."/>
            <person name="Sakurai N."/>
            <person name="Takahashi Y."/>
            <person name="Watada M."/>
            <person name="Katoh T."/>
            <person name="Gotoh A."/>
            <person name="Gotoh Y."/>
            <person name="Taniguchi I."/>
            <person name="Nakamura K."/>
            <person name="Hayashi T."/>
            <person name="Katayama T."/>
            <person name="Uemura T."/>
            <person name="Hattori Y."/>
        </authorList>
    </citation>
    <scope>NUCLEOTIDE SEQUENCE [LARGE SCALE GENOMIC DNA]</scope>
    <source>
        <strain evidence="4 5">SC-9</strain>
    </source>
</reference>
<comment type="caution">
    <text evidence="4">The sequence shown here is derived from an EMBL/GenBank/DDBJ whole genome shotgun (WGS) entry which is preliminary data.</text>
</comment>
<keyword evidence="5" id="KW-1185">Reference proteome</keyword>
<organism evidence="4 5">
    <name type="scientific">Saccharomycopsis crataegensis</name>
    <dbReference type="NCBI Taxonomy" id="43959"/>
    <lineage>
        <taxon>Eukaryota</taxon>
        <taxon>Fungi</taxon>
        <taxon>Dikarya</taxon>
        <taxon>Ascomycota</taxon>
        <taxon>Saccharomycotina</taxon>
        <taxon>Saccharomycetes</taxon>
        <taxon>Saccharomycopsidaceae</taxon>
        <taxon>Saccharomycopsis</taxon>
    </lineage>
</organism>
<dbReference type="Pfam" id="PF00410">
    <property type="entry name" value="Ribosomal_S8"/>
    <property type="match status" value="1"/>
</dbReference>
<evidence type="ECO:0000256" key="2">
    <source>
        <dbReference type="ARBA" id="ARBA00022980"/>
    </source>
</evidence>
<keyword evidence="3" id="KW-0687">Ribonucleoprotein</keyword>
<dbReference type="GeneID" id="90071366"/>
<dbReference type="InterPro" id="IPR000630">
    <property type="entry name" value="Ribosomal_uS8"/>
</dbReference>
<dbReference type="EMBL" id="BTFZ01000001">
    <property type="protein sequence ID" value="GMM33387.1"/>
    <property type="molecule type" value="Genomic_DNA"/>
</dbReference>
<sequence>MSLVNLANVCAHLKNCTMVKHGVAKIPLSRLHLNLSFHLYKQGFISAIQKGSDISPDDPNSPVDITPDNISSRKLWLSLKYRDNQPVLSHISLVSKPNLKIKLSPTEIKALASGLYVRKIKPLQPAETILVKADDNEILDLQQVAAKNLGGMPLCRFR</sequence>
<accession>A0AAV5QF68</accession>
<dbReference type="InterPro" id="IPR035987">
    <property type="entry name" value="Ribosomal_uS8_sf"/>
</dbReference>
<gene>
    <name evidence="4" type="ORF">DASC09_007120</name>
</gene>
<evidence type="ECO:0000313" key="5">
    <source>
        <dbReference type="Proteomes" id="UP001360560"/>
    </source>
</evidence>
<evidence type="ECO:0000313" key="4">
    <source>
        <dbReference type="EMBL" id="GMM33387.1"/>
    </source>
</evidence>
<evidence type="ECO:0000256" key="1">
    <source>
        <dbReference type="ARBA" id="ARBA00006471"/>
    </source>
</evidence>
<dbReference type="GO" id="GO:0005840">
    <property type="term" value="C:ribosome"/>
    <property type="evidence" value="ECO:0007669"/>
    <property type="project" value="UniProtKB-KW"/>
</dbReference>
<protein>
    <submittedName>
        <fullName evidence="4">Mitochondrial 37S ribosomal protein</fullName>
    </submittedName>
</protein>
<dbReference type="RefSeq" id="XP_064850387.1">
    <property type="nucleotide sequence ID" value="XM_064994315.1"/>
</dbReference>
<evidence type="ECO:0000256" key="3">
    <source>
        <dbReference type="ARBA" id="ARBA00023274"/>
    </source>
</evidence>
<dbReference type="FunFam" id="3.30.1370.30:FF:000006">
    <property type="entry name" value="40S ribosomal protein S8"/>
    <property type="match status" value="1"/>
</dbReference>
<dbReference type="GO" id="GO:0003735">
    <property type="term" value="F:structural constituent of ribosome"/>
    <property type="evidence" value="ECO:0007669"/>
    <property type="project" value="InterPro"/>
</dbReference>
<comment type="similarity">
    <text evidence="1">Belongs to the universal ribosomal protein uS8 family.</text>
</comment>
<dbReference type="Proteomes" id="UP001360560">
    <property type="component" value="Unassembled WGS sequence"/>
</dbReference>
<proteinExistence type="inferred from homology"/>
<keyword evidence="2 4" id="KW-0689">Ribosomal protein</keyword>
<dbReference type="GO" id="GO:0006412">
    <property type="term" value="P:translation"/>
    <property type="evidence" value="ECO:0007669"/>
    <property type="project" value="InterPro"/>
</dbReference>
<name>A0AAV5QF68_9ASCO</name>
<dbReference type="GO" id="GO:1990904">
    <property type="term" value="C:ribonucleoprotein complex"/>
    <property type="evidence" value="ECO:0007669"/>
    <property type="project" value="UniProtKB-KW"/>
</dbReference>